<evidence type="ECO:0000313" key="2">
    <source>
        <dbReference type="Proteomes" id="UP001162060"/>
    </source>
</evidence>
<dbReference type="Gene3D" id="2.40.160.10">
    <property type="entry name" value="Porin"/>
    <property type="match status" value="1"/>
</dbReference>
<dbReference type="GO" id="GO:0008308">
    <property type="term" value="F:voltage-gated monoatomic anion channel activity"/>
    <property type="evidence" value="ECO:0007669"/>
    <property type="project" value="InterPro"/>
</dbReference>
<protein>
    <submittedName>
        <fullName evidence="1">Uncharacterized protein</fullName>
    </submittedName>
</protein>
<dbReference type="InterPro" id="IPR001925">
    <property type="entry name" value="Porin_Euk"/>
</dbReference>
<name>A0AAV1UQ84_9STRA</name>
<dbReference type="PANTHER" id="PTHR11743:SF70">
    <property type="entry name" value="GH26960P-RELATED"/>
    <property type="match status" value="1"/>
</dbReference>
<dbReference type="PANTHER" id="PTHR11743">
    <property type="entry name" value="VOLTAGE-DEPENDENT ANION-SELECTIVE CHANNEL"/>
    <property type="match status" value="1"/>
</dbReference>
<dbReference type="GO" id="GO:0005741">
    <property type="term" value="C:mitochondrial outer membrane"/>
    <property type="evidence" value="ECO:0007669"/>
    <property type="project" value="InterPro"/>
</dbReference>
<gene>
    <name evidence="1" type="ORF">PM001_LOCUS21921</name>
</gene>
<sequence>MTTPHGLSSSLYADFLSEHLQLNEPLEPSPHALHALSIYSLTPRGTRLGLKTRAVGSCVQTTPVNRRVESSLVCESQWNPVTTFRLCVTSSRHLSLQAQLQASETLRLTLEAQESATEKVPLSFARIGADVKTAIGFGGVQIDAVNGPTLQATMGTRVGAFALGWIAAYDVGLDRSDRRGRVTTLNVATSYTHDDVSALLQITDSGRSVQLDLTQTVSPELIVSSRLKCDSRKDTRSLRVLGKYALNKTEAVSSSIGSDGIWIGAFEWRTSKHLKTRVAAQMDLRHYDSDSHHLGVSVEIS</sequence>
<accession>A0AAV1UQ84</accession>
<dbReference type="EMBL" id="CAKLBY020000225">
    <property type="protein sequence ID" value="CAK7936771.1"/>
    <property type="molecule type" value="Genomic_DNA"/>
</dbReference>
<comment type="caution">
    <text evidence="1">The sequence shown here is derived from an EMBL/GenBank/DDBJ whole genome shotgun (WGS) entry which is preliminary data.</text>
</comment>
<dbReference type="Proteomes" id="UP001162060">
    <property type="component" value="Unassembled WGS sequence"/>
</dbReference>
<proteinExistence type="predicted"/>
<evidence type="ECO:0000313" key="1">
    <source>
        <dbReference type="EMBL" id="CAK7936771.1"/>
    </source>
</evidence>
<dbReference type="InterPro" id="IPR027246">
    <property type="entry name" value="Porin_Euk/Tom40"/>
</dbReference>
<dbReference type="InterPro" id="IPR023614">
    <property type="entry name" value="Porin_dom_sf"/>
</dbReference>
<reference evidence="1" key="1">
    <citation type="submission" date="2024-01" db="EMBL/GenBank/DDBJ databases">
        <authorList>
            <person name="Webb A."/>
        </authorList>
    </citation>
    <scope>NUCLEOTIDE SEQUENCE</scope>
    <source>
        <strain evidence="1">Pm1</strain>
    </source>
</reference>
<dbReference type="AlphaFoldDB" id="A0AAV1UQ84"/>
<organism evidence="1 2">
    <name type="scientific">Peronospora matthiolae</name>
    <dbReference type="NCBI Taxonomy" id="2874970"/>
    <lineage>
        <taxon>Eukaryota</taxon>
        <taxon>Sar</taxon>
        <taxon>Stramenopiles</taxon>
        <taxon>Oomycota</taxon>
        <taxon>Peronosporomycetes</taxon>
        <taxon>Peronosporales</taxon>
        <taxon>Peronosporaceae</taxon>
        <taxon>Peronospora</taxon>
    </lineage>
</organism>
<dbReference type="Pfam" id="PF01459">
    <property type="entry name" value="Porin_3"/>
    <property type="match status" value="1"/>
</dbReference>